<dbReference type="RefSeq" id="WP_258307015.1">
    <property type="nucleotide sequence ID" value="NZ_BDQR01000001.1"/>
</dbReference>
<gene>
    <name evidence="1" type="ORF">SAMEA4873648_01258</name>
</gene>
<accession>A0A486NBU9</accession>
<reference evidence="1" key="1">
    <citation type="submission" date="2019-03" db="EMBL/GenBank/DDBJ databases">
        <authorList>
            <consortium name="Pathogen Informatics"/>
        </authorList>
    </citation>
    <scope>NUCLEOTIDE SEQUENCE</scope>
    <source>
        <strain evidence="1">5012STDY7626446</strain>
    </source>
</reference>
<sequence>MKHSVIHIAPALMKKLEALSELYGLNRQQTLEIILKEELNNVE</sequence>
<dbReference type="EMBL" id="CAAHCS010000001">
    <property type="protein sequence ID" value="VGL52641.1"/>
    <property type="molecule type" value="Genomic_DNA"/>
</dbReference>
<name>A0A486NBU9_KLEPN</name>
<protein>
    <submittedName>
        <fullName evidence="1">Uncharacterized protein</fullName>
    </submittedName>
</protein>
<evidence type="ECO:0000313" key="1">
    <source>
        <dbReference type="EMBL" id="VGL52641.1"/>
    </source>
</evidence>
<proteinExistence type="predicted"/>
<organism evidence="1">
    <name type="scientific">Klebsiella pneumoniae</name>
    <dbReference type="NCBI Taxonomy" id="573"/>
    <lineage>
        <taxon>Bacteria</taxon>
        <taxon>Pseudomonadati</taxon>
        <taxon>Pseudomonadota</taxon>
        <taxon>Gammaproteobacteria</taxon>
        <taxon>Enterobacterales</taxon>
        <taxon>Enterobacteriaceae</taxon>
        <taxon>Klebsiella/Raoultella group</taxon>
        <taxon>Klebsiella</taxon>
        <taxon>Klebsiella pneumoniae complex</taxon>
    </lineage>
</organism>
<dbReference type="AlphaFoldDB" id="A0A486NBU9"/>